<accession>A0A8S5M9V3</accession>
<evidence type="ECO:0000259" key="10">
    <source>
        <dbReference type="PROSITE" id="PS50893"/>
    </source>
</evidence>
<evidence type="ECO:0000256" key="1">
    <source>
        <dbReference type="ARBA" id="ARBA00004651"/>
    </source>
</evidence>
<dbReference type="SMART" id="SM00382">
    <property type="entry name" value="AAA"/>
    <property type="match status" value="1"/>
</dbReference>
<name>A0A8S5M9V3_9CAUD</name>
<keyword evidence="3" id="KW-1003">Cell membrane</keyword>
<keyword evidence="8 9" id="KW-0472">Membrane</keyword>
<organism evidence="11">
    <name type="scientific">Podoviridae sp. ctbO711</name>
    <dbReference type="NCBI Taxonomy" id="2826564"/>
    <lineage>
        <taxon>Viruses</taxon>
        <taxon>Duplodnaviria</taxon>
        <taxon>Heunggongvirae</taxon>
        <taxon>Uroviricota</taxon>
        <taxon>Caudoviricetes</taxon>
    </lineage>
</organism>
<evidence type="ECO:0000313" key="11">
    <source>
        <dbReference type="EMBL" id="DAD78863.1"/>
    </source>
</evidence>
<dbReference type="GO" id="GO:0034040">
    <property type="term" value="F:ATPase-coupled lipid transmembrane transporter activity"/>
    <property type="evidence" value="ECO:0007669"/>
    <property type="project" value="TreeGrafter"/>
</dbReference>
<dbReference type="GO" id="GO:0005886">
    <property type="term" value="C:plasma membrane"/>
    <property type="evidence" value="ECO:0007669"/>
    <property type="project" value="UniProtKB-SubCell"/>
</dbReference>
<dbReference type="EMBL" id="BK014853">
    <property type="protein sequence ID" value="DAD78863.1"/>
    <property type="molecule type" value="Genomic_DNA"/>
</dbReference>
<dbReference type="GO" id="GO:0016887">
    <property type="term" value="F:ATP hydrolysis activity"/>
    <property type="evidence" value="ECO:0007669"/>
    <property type="project" value="InterPro"/>
</dbReference>
<dbReference type="SUPFAM" id="SSF90123">
    <property type="entry name" value="ABC transporter transmembrane region"/>
    <property type="match status" value="1"/>
</dbReference>
<evidence type="ECO:0000256" key="2">
    <source>
        <dbReference type="ARBA" id="ARBA00022448"/>
    </source>
</evidence>
<sequence length="736" mass="81205">MQPTGKIRGIDNIEALNRIRNDASADYQRRVPEATKGNISATLRSLMSYTPSYNEFCDALVNRIGTYILRDITWNNPLAIFKRGMLEFGDTIEEVQQGLIESYLYSGDRDYMEKDLFAARKPNVASQFHTVNRREYYKITVNRDQVRRAFLDESGLQQYLQQILAVPTTSDQWDEFLQTTSLFAEYEANGGFWHAKVPNLRTLAATEADSKAFIKKTQALAGNLQFISRKYNAAHMETFAKPEDLVLVTTPEVMANIGVEAWSAAFNQEFSQLNGRIVTIPEEYFGMEKTQAILTTKDFFVIADNLLENQSQPNAISLGTNYFLHHWEVISASLFVPAVALSWRQVKVHGPHKDEVRASNSSAIMEHVDGMQALRAYGMAGVRNDAIVDSMREFSRVSYVYERAVIPVGVALAILAGLSQPLLVVLCYQAWKADAVAASSFLLISMMPLLTLRLVNGIFIDLTAYRNLRIARNNVAAVLAEPQEEGSFDAVPMEGAAISLSHVDFSYGRGPRVLSDFSLRVPEGRLTALVGESGCGKSTVLSLIAQLYRSDRGTIAFGGADTAAYAPESVLRNVALVDQDVFLFDDSVMDNVRYARPGASDEEVREACRLANADGFVSALPEGYATRIGENGGFLSGGERQRISIARAILRDAPIVLLDEATSNLDVENELAVRKAVANLLSSRKTVVMVAHTLSVIRKADSIAVIDGGAVAEQGTHEELLARGGKYARMWSASRP</sequence>
<evidence type="ECO:0000256" key="3">
    <source>
        <dbReference type="ARBA" id="ARBA00022475"/>
    </source>
</evidence>
<dbReference type="PANTHER" id="PTHR24221">
    <property type="entry name" value="ATP-BINDING CASSETTE SUB-FAMILY B"/>
    <property type="match status" value="1"/>
</dbReference>
<feature type="transmembrane region" description="Helical" evidence="9">
    <location>
        <begin position="404"/>
        <end position="431"/>
    </location>
</feature>
<dbReference type="InterPro" id="IPR003439">
    <property type="entry name" value="ABC_transporter-like_ATP-bd"/>
</dbReference>
<dbReference type="InterPro" id="IPR039421">
    <property type="entry name" value="Type_1_exporter"/>
</dbReference>
<evidence type="ECO:0000256" key="5">
    <source>
        <dbReference type="ARBA" id="ARBA00022741"/>
    </source>
</evidence>
<feature type="transmembrane region" description="Helical" evidence="9">
    <location>
        <begin position="437"/>
        <end position="460"/>
    </location>
</feature>
<dbReference type="InterPro" id="IPR017871">
    <property type="entry name" value="ABC_transporter-like_CS"/>
</dbReference>
<keyword evidence="5" id="KW-0547">Nucleotide-binding</keyword>
<dbReference type="Pfam" id="PF00005">
    <property type="entry name" value="ABC_tran"/>
    <property type="match status" value="1"/>
</dbReference>
<dbReference type="Pfam" id="PF25622">
    <property type="entry name" value="Phi29_MCP"/>
    <property type="match status" value="1"/>
</dbReference>
<evidence type="ECO:0000256" key="4">
    <source>
        <dbReference type="ARBA" id="ARBA00022692"/>
    </source>
</evidence>
<proteinExistence type="predicted"/>
<dbReference type="InterPro" id="IPR027417">
    <property type="entry name" value="P-loop_NTPase"/>
</dbReference>
<dbReference type="InterPro" id="IPR003593">
    <property type="entry name" value="AAA+_ATPase"/>
</dbReference>
<evidence type="ECO:0000256" key="8">
    <source>
        <dbReference type="ARBA" id="ARBA00023136"/>
    </source>
</evidence>
<dbReference type="PROSITE" id="PS50893">
    <property type="entry name" value="ABC_TRANSPORTER_2"/>
    <property type="match status" value="1"/>
</dbReference>
<dbReference type="Gene3D" id="3.40.50.300">
    <property type="entry name" value="P-loop containing nucleotide triphosphate hydrolases"/>
    <property type="match status" value="1"/>
</dbReference>
<comment type="subcellular location">
    <subcellularLocation>
        <location evidence="1">Cell membrane</location>
        <topology evidence="1">Multi-pass membrane protein</topology>
    </subcellularLocation>
</comment>
<dbReference type="PROSITE" id="PS00211">
    <property type="entry name" value="ABC_TRANSPORTER_1"/>
    <property type="match status" value="1"/>
</dbReference>
<keyword evidence="7 9" id="KW-1133">Transmembrane helix</keyword>
<evidence type="ECO:0000256" key="6">
    <source>
        <dbReference type="ARBA" id="ARBA00022840"/>
    </source>
</evidence>
<feature type="domain" description="ABC transporter" evidence="10">
    <location>
        <begin position="498"/>
        <end position="733"/>
    </location>
</feature>
<keyword evidence="4 9" id="KW-0812">Transmembrane</keyword>
<keyword evidence="2" id="KW-0813">Transport</keyword>
<evidence type="ECO:0000256" key="9">
    <source>
        <dbReference type="SAM" id="Phobius"/>
    </source>
</evidence>
<protein>
    <submittedName>
        <fullName evidence="11">Head protein</fullName>
    </submittedName>
</protein>
<dbReference type="SUPFAM" id="SSF52540">
    <property type="entry name" value="P-loop containing nucleoside triphosphate hydrolases"/>
    <property type="match status" value="1"/>
</dbReference>
<dbReference type="Gene3D" id="1.20.1560.10">
    <property type="entry name" value="ABC transporter type 1, transmembrane domain"/>
    <property type="match status" value="1"/>
</dbReference>
<dbReference type="FunFam" id="3.40.50.300:FF:000221">
    <property type="entry name" value="Multidrug ABC transporter ATP-binding protein"/>
    <property type="match status" value="1"/>
</dbReference>
<dbReference type="PANTHER" id="PTHR24221:SF654">
    <property type="entry name" value="ATP-BINDING CASSETTE SUB-FAMILY B MEMBER 6"/>
    <property type="match status" value="1"/>
</dbReference>
<reference evidence="11" key="1">
    <citation type="journal article" date="2021" name="Proc. Natl. Acad. Sci. U.S.A.">
        <title>A Catalog of Tens of Thousands of Viruses from Human Metagenomes Reveals Hidden Associations with Chronic Diseases.</title>
        <authorList>
            <person name="Tisza M.J."/>
            <person name="Buck C.B."/>
        </authorList>
    </citation>
    <scope>NUCLEOTIDE SEQUENCE</scope>
    <source>
        <strain evidence="11">CtbO711</strain>
    </source>
</reference>
<keyword evidence="6" id="KW-0067">ATP-binding</keyword>
<dbReference type="InterPro" id="IPR036640">
    <property type="entry name" value="ABC1_TM_sf"/>
</dbReference>
<dbReference type="GO" id="GO:0005524">
    <property type="term" value="F:ATP binding"/>
    <property type="evidence" value="ECO:0007669"/>
    <property type="project" value="UniProtKB-KW"/>
</dbReference>
<evidence type="ECO:0000256" key="7">
    <source>
        <dbReference type="ARBA" id="ARBA00022989"/>
    </source>
</evidence>